<accession>A0A814TBH2</accession>
<evidence type="ECO:0000313" key="4">
    <source>
        <dbReference type="EMBL" id="CAF3896559.1"/>
    </source>
</evidence>
<proteinExistence type="inferred from homology"/>
<reference evidence="3" key="1">
    <citation type="submission" date="2021-02" db="EMBL/GenBank/DDBJ databases">
        <authorList>
            <person name="Nowell W R."/>
        </authorList>
    </citation>
    <scope>NUCLEOTIDE SEQUENCE</scope>
</reference>
<dbReference type="PANTHER" id="PTHR11060:SF0">
    <property type="entry name" value="PROTEIN MEMO1"/>
    <property type="match status" value="1"/>
</dbReference>
<dbReference type="PANTHER" id="PTHR11060">
    <property type="entry name" value="PROTEIN MEMO1"/>
    <property type="match status" value="1"/>
</dbReference>
<dbReference type="Proteomes" id="UP000663829">
    <property type="component" value="Unassembled WGS sequence"/>
</dbReference>
<dbReference type="EMBL" id="CAJNOK010010676">
    <property type="protein sequence ID" value="CAF1121922.1"/>
    <property type="molecule type" value="Genomic_DNA"/>
</dbReference>
<evidence type="ECO:0000313" key="3">
    <source>
        <dbReference type="EMBL" id="CAF1157242.1"/>
    </source>
</evidence>
<evidence type="ECO:0008006" key="7">
    <source>
        <dbReference type="Google" id="ProtNLM"/>
    </source>
</evidence>
<evidence type="ECO:0000313" key="6">
    <source>
        <dbReference type="Proteomes" id="UP000663829"/>
    </source>
</evidence>
<dbReference type="CDD" id="cd07361">
    <property type="entry name" value="MEMO_like"/>
    <property type="match status" value="1"/>
</dbReference>
<dbReference type="Proteomes" id="UP000682733">
    <property type="component" value="Unassembled WGS sequence"/>
</dbReference>
<evidence type="ECO:0000313" key="2">
    <source>
        <dbReference type="EMBL" id="CAF1121922.1"/>
    </source>
</evidence>
<dbReference type="EMBL" id="CAJOBA010017689">
    <property type="protein sequence ID" value="CAF3896559.1"/>
    <property type="molecule type" value="Genomic_DNA"/>
</dbReference>
<evidence type="ECO:0000256" key="1">
    <source>
        <dbReference type="ARBA" id="ARBA00006315"/>
    </source>
</evidence>
<dbReference type="AlphaFoldDB" id="A0A814TBH2"/>
<dbReference type="Gene3D" id="3.40.830.10">
    <property type="entry name" value="LigB-like"/>
    <property type="match status" value="1"/>
</dbReference>
<dbReference type="Pfam" id="PF01875">
    <property type="entry name" value="Memo"/>
    <property type="match status" value="1"/>
</dbReference>
<comment type="similarity">
    <text evidence="1">Belongs to the MEMO1 family.</text>
</comment>
<dbReference type="Proteomes" id="UP000681722">
    <property type="component" value="Unassembled WGS sequence"/>
</dbReference>
<name>A0A814TBH2_9BILA</name>
<keyword evidence="6" id="KW-1185">Reference proteome</keyword>
<gene>
    <name evidence="3" type="ORF">GPM918_LOCUS21491</name>
    <name evidence="2" type="ORF">OVA965_LOCUS20221</name>
    <name evidence="5" type="ORF">SRO942_LOCUS21493</name>
    <name evidence="4" type="ORF">TMI583_LOCUS20538</name>
</gene>
<protein>
    <recommendedName>
        <fullName evidence="7">MEMO1 family protein</fullName>
    </recommendedName>
</protein>
<organism evidence="3 6">
    <name type="scientific">Didymodactylos carnosus</name>
    <dbReference type="NCBI Taxonomy" id="1234261"/>
    <lineage>
        <taxon>Eukaryota</taxon>
        <taxon>Metazoa</taxon>
        <taxon>Spiralia</taxon>
        <taxon>Gnathifera</taxon>
        <taxon>Rotifera</taxon>
        <taxon>Eurotatoria</taxon>
        <taxon>Bdelloidea</taxon>
        <taxon>Philodinida</taxon>
        <taxon>Philodinidae</taxon>
        <taxon>Didymodactylos</taxon>
    </lineage>
</organism>
<dbReference type="EMBL" id="CAJNOQ010007085">
    <property type="protein sequence ID" value="CAF1157242.1"/>
    <property type="molecule type" value="Genomic_DNA"/>
</dbReference>
<dbReference type="NCBIfam" id="TIGR04336">
    <property type="entry name" value="AmmeMemoSam_B"/>
    <property type="match status" value="1"/>
</dbReference>
<comment type="caution">
    <text evidence="3">The sequence shown here is derived from an EMBL/GenBank/DDBJ whole genome shotgun (WGS) entry which is preliminary data.</text>
</comment>
<dbReference type="InterPro" id="IPR002737">
    <property type="entry name" value="MEMO1_fam"/>
</dbReference>
<evidence type="ECO:0000313" key="5">
    <source>
        <dbReference type="EMBL" id="CAF3920785.1"/>
    </source>
</evidence>
<sequence length="314" mass="35317">MSSTIFQPNSTYSFQCRSPLCLYYSSSKNQCLEQIISSYIHPFGPGELPLSITSKSDLFIPCLLVPHGAYCDSGPLYAHAYYWLSKQTCTYDSALILGTNHRGVGSSIALSPDHWQTPLGLVECDTELLDALVSVGIPVDREAHRQEHSIENQLPFLKHLLPNIKTVALSFSSLSIDKAYKVCEQIKKAIQKLSGKRIVIISTTDYTHYGPSYGNRKQQQLTDNEQYARLCDQPILKSILSNNPEELLHIQQTTQHTMCGLWPTIIVLILSKLLNDDKGQWKLLCYNISSEIMKRNTVDVNGFASLVYDKLVKN</sequence>
<dbReference type="OrthoDB" id="417112at2759"/>
<dbReference type="Proteomes" id="UP000677228">
    <property type="component" value="Unassembled WGS sequence"/>
</dbReference>
<dbReference type="EMBL" id="CAJOBC010007086">
    <property type="protein sequence ID" value="CAF3920785.1"/>
    <property type="molecule type" value="Genomic_DNA"/>
</dbReference>